<dbReference type="SUPFAM" id="SSF51735">
    <property type="entry name" value="NAD(P)-binding Rossmann-fold domains"/>
    <property type="match status" value="1"/>
</dbReference>
<dbReference type="Proteomes" id="UP000271678">
    <property type="component" value="Unassembled WGS sequence"/>
</dbReference>
<name>A0A3M9MB81_9MICO</name>
<protein>
    <submittedName>
        <fullName evidence="3">SDR family oxidoreductase</fullName>
    </submittedName>
</protein>
<dbReference type="Gene3D" id="3.40.50.720">
    <property type="entry name" value="NAD(P)-binding Rossmann-like Domain"/>
    <property type="match status" value="1"/>
</dbReference>
<keyword evidence="4" id="KW-1185">Reference proteome</keyword>
<evidence type="ECO:0000256" key="1">
    <source>
        <dbReference type="ARBA" id="ARBA00006484"/>
    </source>
</evidence>
<gene>
    <name evidence="3" type="ORF">EFY87_08355</name>
</gene>
<dbReference type="EMBL" id="RJJQ01000007">
    <property type="protein sequence ID" value="RNI22819.1"/>
    <property type="molecule type" value="Genomic_DNA"/>
</dbReference>
<accession>A0A3M9MB81</accession>
<organism evidence="3 4">
    <name type="scientific">Flexivirga caeni</name>
    <dbReference type="NCBI Taxonomy" id="2294115"/>
    <lineage>
        <taxon>Bacteria</taxon>
        <taxon>Bacillati</taxon>
        <taxon>Actinomycetota</taxon>
        <taxon>Actinomycetes</taxon>
        <taxon>Micrococcales</taxon>
        <taxon>Dermacoccaceae</taxon>
        <taxon>Flexivirga</taxon>
    </lineage>
</organism>
<comment type="similarity">
    <text evidence="1">Belongs to the short-chain dehydrogenases/reductases (SDR) family.</text>
</comment>
<sequence>MLIVCRRRPRGARARRWIARARLWRDHRIATSRGQLASIVHQPARHHLCERTTQGASQLLAKAAAADFAPYGIRVNSVPGRVIDATEQNRDLMRTPESIAPFVEAIPLGWVGQAVEVARVVLFLSRDEASYVAGAEILVDGGYIAV</sequence>
<dbReference type="GO" id="GO:0016491">
    <property type="term" value="F:oxidoreductase activity"/>
    <property type="evidence" value="ECO:0007669"/>
    <property type="project" value="UniProtKB-KW"/>
</dbReference>
<dbReference type="PANTHER" id="PTHR43477:SF1">
    <property type="entry name" value="DIHYDROANTICAPSIN 7-DEHYDROGENASE"/>
    <property type="match status" value="1"/>
</dbReference>
<comment type="caution">
    <text evidence="3">The sequence shown here is derived from an EMBL/GenBank/DDBJ whole genome shotgun (WGS) entry which is preliminary data.</text>
</comment>
<dbReference type="InterPro" id="IPR002347">
    <property type="entry name" value="SDR_fam"/>
</dbReference>
<dbReference type="PANTHER" id="PTHR43477">
    <property type="entry name" value="DIHYDROANTICAPSIN 7-DEHYDROGENASE"/>
    <property type="match status" value="1"/>
</dbReference>
<dbReference type="InterPro" id="IPR036291">
    <property type="entry name" value="NAD(P)-bd_dom_sf"/>
</dbReference>
<dbReference type="AlphaFoldDB" id="A0A3M9MB81"/>
<evidence type="ECO:0000313" key="4">
    <source>
        <dbReference type="Proteomes" id="UP000271678"/>
    </source>
</evidence>
<proteinExistence type="inferred from homology"/>
<dbReference type="InterPro" id="IPR051122">
    <property type="entry name" value="SDR_DHRS6-like"/>
</dbReference>
<keyword evidence="2" id="KW-0560">Oxidoreductase</keyword>
<dbReference type="PRINTS" id="PR00081">
    <property type="entry name" value="GDHRDH"/>
</dbReference>
<evidence type="ECO:0000256" key="2">
    <source>
        <dbReference type="ARBA" id="ARBA00023002"/>
    </source>
</evidence>
<reference evidence="3 4" key="1">
    <citation type="submission" date="2018-11" db="EMBL/GenBank/DDBJ databases">
        <title>Draft genome of Simplicispira Flexivirga sp. BO-16.</title>
        <authorList>
            <person name="Im W.T."/>
        </authorList>
    </citation>
    <scope>NUCLEOTIDE SEQUENCE [LARGE SCALE GENOMIC DNA]</scope>
    <source>
        <strain evidence="3 4">BO-16</strain>
    </source>
</reference>
<dbReference type="Pfam" id="PF13561">
    <property type="entry name" value="adh_short_C2"/>
    <property type="match status" value="1"/>
</dbReference>
<evidence type="ECO:0000313" key="3">
    <source>
        <dbReference type="EMBL" id="RNI22819.1"/>
    </source>
</evidence>